<sequence length="210" mass="24411">MEVLRVHIKGWTASFRYPNFISGYQPTLPVPPLSTVFGILQCVKGEYVTLENTEVGYFFKSSGRCVDLEHIYEVDEKFFGKSNICRREILFEPEMYLYIKDVKFEEYFKEPRHQILLGRSQDLAYIESIRKVELTKAEEPVLFGGTTVPFPNKGAFGFVLALPSCFTEDIPREVVDVKPFYIVDEFRKCKIDGVYYDEELNIGVYMHGKH</sequence>
<dbReference type="InterPro" id="IPR013422">
    <property type="entry name" value="CRISPR-assoc_prot_Cas5_N"/>
</dbReference>
<proteinExistence type="predicted"/>
<evidence type="ECO:0000256" key="1">
    <source>
        <dbReference type="ARBA" id="ARBA00023118"/>
    </source>
</evidence>
<dbReference type="Proteomes" id="UP000184423">
    <property type="component" value="Unassembled WGS sequence"/>
</dbReference>
<accession>A0A1M4ZMM0</accession>
<organism evidence="2 3">
    <name type="scientific">Caloramator proteoclasticus DSM 10124</name>
    <dbReference type="NCBI Taxonomy" id="1121262"/>
    <lineage>
        <taxon>Bacteria</taxon>
        <taxon>Bacillati</taxon>
        <taxon>Bacillota</taxon>
        <taxon>Clostridia</taxon>
        <taxon>Eubacteriales</taxon>
        <taxon>Clostridiaceae</taxon>
        <taxon>Caloramator</taxon>
    </lineage>
</organism>
<dbReference type="AlphaFoldDB" id="A0A1M4ZMM0"/>
<dbReference type="GO" id="GO:0051607">
    <property type="term" value="P:defense response to virus"/>
    <property type="evidence" value="ECO:0007669"/>
    <property type="project" value="UniProtKB-KW"/>
</dbReference>
<dbReference type="NCBIfam" id="TIGR01895">
    <property type="entry name" value="cas_Cas5t"/>
    <property type="match status" value="1"/>
</dbReference>
<evidence type="ECO:0000313" key="3">
    <source>
        <dbReference type="Proteomes" id="UP000184423"/>
    </source>
</evidence>
<dbReference type="CDD" id="cd09693">
    <property type="entry name" value="Cas5_I"/>
    <property type="match status" value="1"/>
</dbReference>
<dbReference type="EMBL" id="FQVG01000041">
    <property type="protein sequence ID" value="SHF19258.1"/>
    <property type="molecule type" value="Genomic_DNA"/>
</dbReference>
<name>A0A1M4ZMM0_9CLOT</name>
<evidence type="ECO:0000313" key="2">
    <source>
        <dbReference type="EMBL" id="SHF19258.1"/>
    </source>
</evidence>
<protein>
    <submittedName>
        <fullName evidence="2">CRISPR-associated protein, Cas5t family</fullName>
    </submittedName>
</protein>
<dbReference type="InterPro" id="IPR013337">
    <property type="entry name" value="CRISPR-assoc_prot_Cas5_Tneap"/>
</dbReference>
<keyword evidence="1" id="KW-0051">Antiviral defense</keyword>
<dbReference type="NCBIfam" id="TIGR02593">
    <property type="entry name" value="CRISPR_cas5"/>
    <property type="match status" value="1"/>
</dbReference>
<keyword evidence="3" id="KW-1185">Reference proteome</keyword>
<dbReference type="RefSeq" id="WP_073249377.1">
    <property type="nucleotide sequence ID" value="NZ_FQVG01000041.1"/>
</dbReference>
<gene>
    <name evidence="2" type="ORF">SAMN02746091_01964</name>
</gene>
<reference evidence="3" key="1">
    <citation type="submission" date="2016-11" db="EMBL/GenBank/DDBJ databases">
        <authorList>
            <person name="Varghese N."/>
            <person name="Submissions S."/>
        </authorList>
    </citation>
    <scope>NUCLEOTIDE SEQUENCE [LARGE SCALE GENOMIC DNA]</scope>
    <source>
        <strain evidence="3">DSM 10124</strain>
    </source>
</reference>